<keyword evidence="2" id="KW-0560">Oxidoreductase</keyword>
<evidence type="ECO:0000313" key="4">
    <source>
        <dbReference type="EMBL" id="MFD1065478.1"/>
    </source>
</evidence>
<dbReference type="Gene3D" id="3.90.180.10">
    <property type="entry name" value="Medium-chain alcohol dehydrogenases, catalytic domain"/>
    <property type="match status" value="1"/>
</dbReference>
<evidence type="ECO:0000256" key="1">
    <source>
        <dbReference type="ARBA" id="ARBA00022857"/>
    </source>
</evidence>
<dbReference type="PANTHER" id="PTHR48106:SF13">
    <property type="entry name" value="QUINONE OXIDOREDUCTASE-RELATED"/>
    <property type="match status" value="1"/>
</dbReference>
<dbReference type="InterPro" id="IPR013154">
    <property type="entry name" value="ADH-like_N"/>
</dbReference>
<feature type="domain" description="Enoyl reductase (ER)" evidence="3">
    <location>
        <begin position="16"/>
        <end position="323"/>
    </location>
</feature>
<dbReference type="SUPFAM" id="SSF50129">
    <property type="entry name" value="GroES-like"/>
    <property type="match status" value="1"/>
</dbReference>
<gene>
    <name evidence="4" type="ORF">ACFQ19_05525</name>
</gene>
<comment type="caution">
    <text evidence="4">The sequence shown here is derived from an EMBL/GenBank/DDBJ whole genome shotgun (WGS) entry which is preliminary data.</text>
</comment>
<dbReference type="InterPro" id="IPR011032">
    <property type="entry name" value="GroES-like_sf"/>
</dbReference>
<dbReference type="Gene3D" id="3.40.50.720">
    <property type="entry name" value="NAD(P)-binding Rossmann-like Domain"/>
    <property type="match status" value="1"/>
</dbReference>
<protein>
    <submittedName>
        <fullName evidence="4">Zinc-binding alcohol dehydrogenase family protein</fullName>
    </submittedName>
</protein>
<dbReference type="InterPro" id="IPR020843">
    <property type="entry name" value="ER"/>
</dbReference>
<dbReference type="InterPro" id="IPR036291">
    <property type="entry name" value="NAD(P)-bd_dom_sf"/>
</dbReference>
<dbReference type="SUPFAM" id="SSF51735">
    <property type="entry name" value="NAD(P)-binding Rossmann-fold domains"/>
    <property type="match status" value="1"/>
</dbReference>
<keyword evidence="1" id="KW-0521">NADP</keyword>
<evidence type="ECO:0000256" key="2">
    <source>
        <dbReference type="ARBA" id="ARBA00023002"/>
    </source>
</evidence>
<dbReference type="PANTHER" id="PTHR48106">
    <property type="entry name" value="QUINONE OXIDOREDUCTASE PIG3-RELATED"/>
    <property type="match status" value="1"/>
</dbReference>
<dbReference type="EMBL" id="JBHTKK010000004">
    <property type="protein sequence ID" value="MFD1065478.1"/>
    <property type="molecule type" value="Genomic_DNA"/>
</dbReference>
<proteinExistence type="predicted"/>
<reference evidence="5" key="1">
    <citation type="journal article" date="2019" name="Int. J. Syst. Evol. Microbiol.">
        <title>The Global Catalogue of Microorganisms (GCM) 10K type strain sequencing project: providing services to taxonomists for standard genome sequencing and annotation.</title>
        <authorList>
            <consortium name="The Broad Institute Genomics Platform"/>
            <consortium name="The Broad Institute Genome Sequencing Center for Infectious Disease"/>
            <person name="Wu L."/>
            <person name="Ma J."/>
        </authorList>
    </citation>
    <scope>NUCLEOTIDE SEQUENCE [LARGE SCALE GENOMIC DNA]</scope>
    <source>
        <strain evidence="5">CCUG 56608</strain>
    </source>
</reference>
<dbReference type="Pfam" id="PF08240">
    <property type="entry name" value="ADH_N"/>
    <property type="match status" value="1"/>
</dbReference>
<name>A0ABW3NCR8_9BACI</name>
<evidence type="ECO:0000313" key="5">
    <source>
        <dbReference type="Proteomes" id="UP001597041"/>
    </source>
</evidence>
<dbReference type="Pfam" id="PF00107">
    <property type="entry name" value="ADH_zinc_N"/>
    <property type="match status" value="1"/>
</dbReference>
<sequence>MRAAISNYDKENNQYVVIQNVSVPVPREDEVLVEVYTSSLNFADLLAVKGAYHQQSRESFIPGFDCAGYVVDKGSKVKHFKIGDRVAGFPSGGAFSEYVCVNEDLLYPMENNLDFDVAAASISVGITAYELIHKVAGLRKDETAVIHAAAGGVGLTLLQLAKHIGAKVIGVVGSETKAKFIRQYGADYVIQHTEVDFEEKVLQITKDKGVDIVFDSIGGHTFEKSLACLAPYGKLITFGHASGKSGTVRSYDLHTTSKSVLGYSSGQRQKGCPHSLKTSAIRFFRLVANAEIKIPISHHFKLSDMNQAFKCMESRNVIGKIVIFNNR</sequence>
<dbReference type="Proteomes" id="UP001597041">
    <property type="component" value="Unassembled WGS sequence"/>
</dbReference>
<accession>A0ABW3NCR8</accession>
<dbReference type="SMART" id="SM00829">
    <property type="entry name" value="PKS_ER"/>
    <property type="match status" value="1"/>
</dbReference>
<dbReference type="RefSeq" id="WP_379591125.1">
    <property type="nucleotide sequence ID" value="NZ_JBHTKK010000004.1"/>
</dbReference>
<dbReference type="InterPro" id="IPR013149">
    <property type="entry name" value="ADH-like_C"/>
</dbReference>
<keyword evidence="5" id="KW-1185">Reference proteome</keyword>
<organism evidence="4 5">
    <name type="scientific">Oceanobacillus locisalsi</name>
    <dbReference type="NCBI Taxonomy" id="546107"/>
    <lineage>
        <taxon>Bacteria</taxon>
        <taxon>Bacillati</taxon>
        <taxon>Bacillota</taxon>
        <taxon>Bacilli</taxon>
        <taxon>Bacillales</taxon>
        <taxon>Bacillaceae</taxon>
        <taxon>Oceanobacillus</taxon>
    </lineage>
</organism>
<evidence type="ECO:0000259" key="3">
    <source>
        <dbReference type="SMART" id="SM00829"/>
    </source>
</evidence>